<gene>
    <name evidence="2" type="ORF">Ssi02_67860</name>
</gene>
<evidence type="ECO:0000313" key="2">
    <source>
        <dbReference type="EMBL" id="GII96555.1"/>
    </source>
</evidence>
<sequence length="199" mass="21364">MRIVIIEFMSLDGVVQAPGGPGEDTDGGFAHGGWSHPFFDELTGGAFDDVLSKADSMLLGRRTWQTMAGAWPSRKGDPFSDRINTIRKYVVSDTLADNALTWDNSVRIPKGDAVERIRELREAPGGDMVVMGSATLARNLVQEGLADELRLMIMPVLLGGGKSIFPGDGGKRTLELVSVTTSERGVNLCVYRPAAPSGD</sequence>
<reference evidence="2" key="1">
    <citation type="submission" date="2021-01" db="EMBL/GenBank/DDBJ databases">
        <title>Whole genome shotgun sequence of Sinosporangium siamense NBRC 109515.</title>
        <authorList>
            <person name="Komaki H."/>
            <person name="Tamura T."/>
        </authorList>
    </citation>
    <scope>NUCLEOTIDE SEQUENCE</scope>
    <source>
        <strain evidence="2">NBRC 109515</strain>
    </source>
</reference>
<dbReference type="EMBL" id="BOOW01000045">
    <property type="protein sequence ID" value="GII96555.1"/>
    <property type="molecule type" value="Genomic_DNA"/>
</dbReference>
<dbReference type="Gene3D" id="3.40.430.10">
    <property type="entry name" value="Dihydrofolate Reductase, subunit A"/>
    <property type="match status" value="1"/>
</dbReference>
<name>A0A919V8W4_9ACTN</name>
<dbReference type="Pfam" id="PF01872">
    <property type="entry name" value="RibD_C"/>
    <property type="match status" value="1"/>
</dbReference>
<comment type="caution">
    <text evidence="2">The sequence shown here is derived from an EMBL/GenBank/DDBJ whole genome shotgun (WGS) entry which is preliminary data.</text>
</comment>
<organism evidence="2 3">
    <name type="scientific">Sinosporangium siamense</name>
    <dbReference type="NCBI Taxonomy" id="1367973"/>
    <lineage>
        <taxon>Bacteria</taxon>
        <taxon>Bacillati</taxon>
        <taxon>Actinomycetota</taxon>
        <taxon>Actinomycetes</taxon>
        <taxon>Streptosporangiales</taxon>
        <taxon>Streptosporangiaceae</taxon>
        <taxon>Sinosporangium</taxon>
    </lineage>
</organism>
<dbReference type="GO" id="GO:0009231">
    <property type="term" value="P:riboflavin biosynthetic process"/>
    <property type="evidence" value="ECO:0007669"/>
    <property type="project" value="InterPro"/>
</dbReference>
<evidence type="ECO:0000259" key="1">
    <source>
        <dbReference type="Pfam" id="PF01872"/>
    </source>
</evidence>
<dbReference type="InterPro" id="IPR002734">
    <property type="entry name" value="RibDG_C"/>
</dbReference>
<dbReference type="InterPro" id="IPR050765">
    <property type="entry name" value="Riboflavin_Biosynth_HTPR"/>
</dbReference>
<dbReference type="InterPro" id="IPR024072">
    <property type="entry name" value="DHFR-like_dom_sf"/>
</dbReference>
<feature type="domain" description="Bacterial bifunctional deaminase-reductase C-terminal" evidence="1">
    <location>
        <begin position="6"/>
        <end position="186"/>
    </location>
</feature>
<dbReference type="AlphaFoldDB" id="A0A919V8W4"/>
<evidence type="ECO:0000313" key="3">
    <source>
        <dbReference type="Proteomes" id="UP000606172"/>
    </source>
</evidence>
<dbReference type="Proteomes" id="UP000606172">
    <property type="component" value="Unassembled WGS sequence"/>
</dbReference>
<dbReference type="GO" id="GO:0008703">
    <property type="term" value="F:5-amino-6-(5-phosphoribosylamino)uracil reductase activity"/>
    <property type="evidence" value="ECO:0007669"/>
    <property type="project" value="InterPro"/>
</dbReference>
<accession>A0A919V8W4</accession>
<dbReference type="SUPFAM" id="SSF53597">
    <property type="entry name" value="Dihydrofolate reductase-like"/>
    <property type="match status" value="1"/>
</dbReference>
<proteinExistence type="predicted"/>
<dbReference type="RefSeq" id="WP_204031549.1">
    <property type="nucleotide sequence ID" value="NZ_BOOW01000045.1"/>
</dbReference>
<dbReference type="PANTHER" id="PTHR38011">
    <property type="entry name" value="DIHYDROFOLATE REDUCTASE FAMILY PROTEIN (AFU_ORTHOLOGUE AFUA_8G06820)"/>
    <property type="match status" value="1"/>
</dbReference>
<dbReference type="PANTHER" id="PTHR38011:SF2">
    <property type="entry name" value="BIFUNCTIONAL DEAMINASE-REDUCTASE DOMAIN PROTEIN"/>
    <property type="match status" value="1"/>
</dbReference>
<keyword evidence="3" id="KW-1185">Reference proteome</keyword>
<protein>
    <submittedName>
        <fullName evidence="2">Deaminase reductase</fullName>
    </submittedName>
</protein>